<reference evidence="2" key="1">
    <citation type="journal article" date="2014" name="Genome Announc.">
        <title>Draft Genome Sequences of Three Alkaliphilic Bacillus Strains, Bacillus wakoensis JCM 9140T, Bacillus akibai JCM 9157T, and Bacillus hemicellulosilyticus JCM 9152T.</title>
        <authorList>
            <person name="Yuki M."/>
            <person name="Oshima K."/>
            <person name="Suda W."/>
            <person name="Oshida Y."/>
            <person name="Kitamura K."/>
            <person name="Iida T."/>
            <person name="Hattori M."/>
            <person name="Ohkuma M."/>
        </authorList>
    </citation>
    <scope>NUCLEOTIDE SEQUENCE [LARGE SCALE GENOMIC DNA]</scope>
    <source>
        <strain evidence="2">JCM 9140</strain>
    </source>
</reference>
<dbReference type="InterPro" id="IPR000073">
    <property type="entry name" value="AB_hydrolase_1"/>
</dbReference>
<name>W4Q568_9BACI</name>
<gene>
    <name evidence="2" type="ORF">JCM9140_2555</name>
</gene>
<keyword evidence="3" id="KW-1185">Reference proteome</keyword>
<dbReference type="RefSeq" id="WP_052002211.1">
    <property type="nucleotide sequence ID" value="NZ_BAUT01000025.1"/>
</dbReference>
<dbReference type="GO" id="GO:0016020">
    <property type="term" value="C:membrane"/>
    <property type="evidence" value="ECO:0007669"/>
    <property type="project" value="TreeGrafter"/>
</dbReference>
<evidence type="ECO:0000313" key="3">
    <source>
        <dbReference type="Proteomes" id="UP000018890"/>
    </source>
</evidence>
<organism evidence="2 3">
    <name type="scientific">Halalkalibacter wakoensis JCM 9140</name>
    <dbReference type="NCBI Taxonomy" id="1236970"/>
    <lineage>
        <taxon>Bacteria</taxon>
        <taxon>Bacillati</taxon>
        <taxon>Bacillota</taxon>
        <taxon>Bacilli</taxon>
        <taxon>Bacillales</taxon>
        <taxon>Bacillaceae</taxon>
        <taxon>Halalkalibacter</taxon>
    </lineage>
</organism>
<dbReference type="Proteomes" id="UP000018890">
    <property type="component" value="Unassembled WGS sequence"/>
</dbReference>
<dbReference type="PANTHER" id="PTHR43798:SF28">
    <property type="entry name" value="AB HYDROLASE-1 DOMAIN-CONTAINING PROTEIN"/>
    <property type="match status" value="1"/>
</dbReference>
<dbReference type="OrthoDB" id="9776853at2"/>
<dbReference type="Gene3D" id="3.40.50.1820">
    <property type="entry name" value="alpha/beta hydrolase"/>
    <property type="match status" value="1"/>
</dbReference>
<proteinExistence type="predicted"/>
<dbReference type="AlphaFoldDB" id="W4Q568"/>
<dbReference type="Pfam" id="PF00561">
    <property type="entry name" value="Abhydrolase_1"/>
    <property type="match status" value="1"/>
</dbReference>
<comment type="caution">
    <text evidence="2">The sequence shown here is derived from an EMBL/GenBank/DDBJ whole genome shotgun (WGS) entry which is preliminary data.</text>
</comment>
<accession>W4Q568</accession>
<dbReference type="STRING" id="1236970.JCM9140_2555"/>
<evidence type="ECO:0000259" key="1">
    <source>
        <dbReference type="Pfam" id="PF00561"/>
    </source>
</evidence>
<evidence type="ECO:0000313" key="2">
    <source>
        <dbReference type="EMBL" id="GAE26484.1"/>
    </source>
</evidence>
<dbReference type="InterPro" id="IPR050266">
    <property type="entry name" value="AB_hydrolase_sf"/>
</dbReference>
<dbReference type="PANTHER" id="PTHR43798">
    <property type="entry name" value="MONOACYLGLYCEROL LIPASE"/>
    <property type="match status" value="1"/>
</dbReference>
<dbReference type="SUPFAM" id="SSF53474">
    <property type="entry name" value="alpha/beta-Hydrolases"/>
    <property type="match status" value="1"/>
</dbReference>
<feature type="domain" description="AB hydrolase-1" evidence="1">
    <location>
        <begin position="5"/>
        <end position="223"/>
    </location>
</feature>
<protein>
    <submittedName>
        <fullName evidence="2">Esterase</fullName>
    </submittedName>
</protein>
<dbReference type="InterPro" id="IPR029058">
    <property type="entry name" value="AB_hydrolase_fold"/>
</dbReference>
<sequence length="252" mass="29254">MKRETIIFLHGIVGNKNAFKREMESLQGRYQCIAYDLYDLEEGVIPSMNVFIEQLYQVFDQNNIELAHLCALSFGSVIAQAFAKKFPHLVASMTFVGGYLCNVRSSFNWKLKQLVQEKGYVQHAIWVKKYANWFNPNCRLIQEDSVSIFLKYALQVQPDVLEHSIRLQLEFDSKSALSGLRMPILWVMGEYDELYKSTLVELKKVLPHVQYEELKKAGHVAHIHEHEPFMLLFESFLTDVSASDRRWSGKVI</sequence>
<dbReference type="EMBL" id="BAUT01000025">
    <property type="protein sequence ID" value="GAE26484.1"/>
    <property type="molecule type" value="Genomic_DNA"/>
</dbReference>